<keyword evidence="2" id="KW-1133">Transmembrane helix</keyword>
<reference evidence="4 5" key="1">
    <citation type="submission" date="2018-01" db="EMBL/GenBank/DDBJ databases">
        <title>Co-occurrence of chitin degradation, pigmentation and bioactivity in marine Pseudoalteromonas.</title>
        <authorList>
            <person name="Paulsen S."/>
            <person name="Gram L."/>
            <person name="Machado H."/>
        </authorList>
    </citation>
    <scope>NUCLEOTIDE SEQUENCE [LARGE SCALE GENOMIC DNA]</scope>
    <source>
        <strain evidence="4 5">S3898</strain>
    </source>
</reference>
<name>A0A4Q7IJT2_9GAMM</name>
<dbReference type="PROSITE" id="PS51832">
    <property type="entry name" value="HD_GYP"/>
    <property type="match status" value="1"/>
</dbReference>
<evidence type="ECO:0000259" key="3">
    <source>
        <dbReference type="PROSITE" id="PS51832"/>
    </source>
</evidence>
<dbReference type="Gene3D" id="3.40.190.10">
    <property type="entry name" value="Periplasmic binding protein-like II"/>
    <property type="match status" value="2"/>
</dbReference>
<dbReference type="InterPro" id="IPR037522">
    <property type="entry name" value="HD_GYP_dom"/>
</dbReference>
<dbReference type="Proteomes" id="UP000291338">
    <property type="component" value="Unassembled WGS sequence"/>
</dbReference>
<evidence type="ECO:0000313" key="4">
    <source>
        <dbReference type="EMBL" id="RZQ51659.1"/>
    </source>
</evidence>
<keyword evidence="2" id="KW-0472">Membrane</keyword>
<dbReference type="PANTHER" id="PTHR43155">
    <property type="entry name" value="CYCLIC DI-GMP PHOSPHODIESTERASE PA4108-RELATED"/>
    <property type="match status" value="1"/>
</dbReference>
<accession>A0A4Q7IJT2</accession>
<dbReference type="Gene3D" id="3.30.450.20">
    <property type="entry name" value="PAS domain"/>
    <property type="match status" value="1"/>
</dbReference>
<dbReference type="SUPFAM" id="SSF109604">
    <property type="entry name" value="HD-domain/PDEase-like"/>
    <property type="match status" value="2"/>
</dbReference>
<comment type="caution">
    <text evidence="4">The sequence shown here is derived from an EMBL/GenBank/DDBJ whole genome shotgun (WGS) entry which is preliminary data.</text>
</comment>
<dbReference type="SUPFAM" id="SSF53850">
    <property type="entry name" value="Periplasmic binding protein-like II"/>
    <property type="match status" value="1"/>
</dbReference>
<dbReference type="InterPro" id="IPR001638">
    <property type="entry name" value="Solute-binding_3/MltF_N"/>
</dbReference>
<keyword evidence="4" id="KW-0378">Hydrolase</keyword>
<evidence type="ECO:0000256" key="2">
    <source>
        <dbReference type="SAM" id="Phobius"/>
    </source>
</evidence>
<feature type="domain" description="HD-GYP" evidence="3">
    <location>
        <begin position="832"/>
        <end position="1036"/>
    </location>
</feature>
<evidence type="ECO:0000313" key="5">
    <source>
        <dbReference type="Proteomes" id="UP000291338"/>
    </source>
</evidence>
<dbReference type="Gene3D" id="1.10.3210.10">
    <property type="entry name" value="Hypothetical protein af1432"/>
    <property type="match status" value="2"/>
</dbReference>
<feature type="coiled-coil region" evidence="1">
    <location>
        <begin position="642"/>
        <end position="669"/>
    </location>
</feature>
<dbReference type="RefSeq" id="WP_130256923.1">
    <property type="nucleotide sequence ID" value="NZ_PPSX01000085.1"/>
</dbReference>
<feature type="transmembrane region" description="Helical" evidence="2">
    <location>
        <begin position="12"/>
        <end position="37"/>
    </location>
</feature>
<dbReference type="Pfam" id="PF00497">
    <property type="entry name" value="SBP_bac_3"/>
    <property type="match status" value="1"/>
</dbReference>
<dbReference type="CDD" id="cd01007">
    <property type="entry name" value="PBP2_BvgS_HisK_like"/>
    <property type="match status" value="1"/>
</dbReference>
<keyword evidence="2" id="KW-0812">Transmembrane</keyword>
<dbReference type="GO" id="GO:0008081">
    <property type="term" value="F:phosphoric diester hydrolase activity"/>
    <property type="evidence" value="ECO:0007669"/>
    <property type="project" value="UniProtKB-ARBA"/>
</dbReference>
<gene>
    <name evidence="4" type="ORF">C1E23_18190</name>
</gene>
<dbReference type="Pfam" id="PF13487">
    <property type="entry name" value="HD_5"/>
    <property type="match status" value="1"/>
</dbReference>
<dbReference type="Gene3D" id="6.10.340.10">
    <property type="match status" value="1"/>
</dbReference>
<evidence type="ECO:0000256" key="1">
    <source>
        <dbReference type="SAM" id="Coils"/>
    </source>
</evidence>
<dbReference type="CDD" id="cd00077">
    <property type="entry name" value="HDc"/>
    <property type="match status" value="1"/>
</dbReference>
<proteinExistence type="predicted"/>
<dbReference type="AlphaFoldDB" id="A0A4Q7IJT2"/>
<dbReference type="SMART" id="SM00471">
    <property type="entry name" value="HDc"/>
    <property type="match status" value="1"/>
</dbReference>
<keyword evidence="1" id="KW-0175">Coiled coil</keyword>
<dbReference type="EMBL" id="PPSX01000085">
    <property type="protein sequence ID" value="RZQ51659.1"/>
    <property type="molecule type" value="Genomic_DNA"/>
</dbReference>
<organism evidence="4 5">
    <name type="scientific">Pseudoalteromonas phenolica</name>
    <dbReference type="NCBI Taxonomy" id="161398"/>
    <lineage>
        <taxon>Bacteria</taxon>
        <taxon>Pseudomonadati</taxon>
        <taxon>Pseudomonadota</taxon>
        <taxon>Gammaproteobacteria</taxon>
        <taxon>Alteromonadales</taxon>
        <taxon>Pseudoalteromonadaceae</taxon>
        <taxon>Pseudoalteromonas</taxon>
    </lineage>
</organism>
<sequence>MLSPKSWRFSIRFTLFFIFLIATTITAGVAILLQYHFSTQQTKQNAFEQFQTSSEYTLDYLAAIDHQANGLAELLSTNTSFNQIEGLSTGQLQMFAKAMENNPIYYSIFIGHPSGHFGQLINLNSQEIKTKLNALASDRWLKIEIAPNTEVPTRTITFLDKNLSPRASYSEYHEFDPTARPWFKGASHEQAYKSATYQFKSLEAPGLTYSKNMRASEAVIGVDIALSSLTKYLKKHSLVIGSDLFVYQATGEVIATNQLQKMENTSFEYNNFSLSENEKEIIRNAPNLQISNSKDWSPIDFAISGQPKGYSVDKLNLIAQMTGLEIEFVNGFTWPELVGKFKNYELDGLQAVYKTSENKEMGILSDPYLELTYATITLSNAQEFTNIEQLKGKTLAIAKGWSIIPLLKQQFPEVTLIEVDTLKEVFFAVKNGKADAGFDNQLSLLQTQSEFFIDGIKVNEPLSFAPHEFPSSLHLLLKPELKSLVPIINRAITSISPSQEAQLINKWLTKSNMLNVTQQSFTVPHKVLLDAIDNDSLQNELLKVKLDKAEAYVYVSPVKVNDGQETFFAIVTPTDQLYAKSLNQVKASIFLTAACLVCLLPLSYLFSAPIVQPIHKLMAQNKKIKCRQYDDVAIEHSNIKELDQLGASLAEMSSSIKKHEKQQAELLESFVELIAQAIDDKSPYTAGHCKRVPDIGIRLAEAASSASYGIFSDFNLKTAEQKREFKMAAWLHDCGKITTPEYIVDKATKLETIYNRIHEIRMRFEVLYRDAVIDYHQNTQLQPQSQAFYKTELERRFKQLKDDFAFIAKCNQGGEYLSDEAVSRLEELSLITWERHFDDTLGLSQLELEAKQGLKTPLPCVEMLLNDKTEHLHPRTIKPEYAGKYGIKMDIPDLLSNKGELYNLTVSRGTLTHEDRFRINEHMISTIKMLDSLPFPEDLANVPRWASTHHETLIGTGYPRKLKKEDLSIPERILVVADIFEALTASDRPYKKAKTLSESLKIMQFMVKDQHIDLDIFELFLTSGVYLDYAKQHLDPSQIDEVDIEAFLDDVKVA</sequence>
<dbReference type="PANTHER" id="PTHR43155:SF2">
    <property type="entry name" value="CYCLIC DI-GMP PHOSPHODIESTERASE PA4108"/>
    <property type="match status" value="1"/>
</dbReference>
<protein>
    <submittedName>
        <fullName evidence="4">Phosphohydrolase</fullName>
    </submittedName>
</protein>
<dbReference type="SMART" id="SM00062">
    <property type="entry name" value="PBPb"/>
    <property type="match status" value="1"/>
</dbReference>
<dbReference type="InterPro" id="IPR003607">
    <property type="entry name" value="HD/PDEase_dom"/>
</dbReference>